<name>A0A6M9PXD8_9BURK</name>
<evidence type="ECO:0008006" key="3">
    <source>
        <dbReference type="Google" id="ProtNLM"/>
    </source>
</evidence>
<dbReference type="AlphaFoldDB" id="A0A6M9PXD8"/>
<keyword evidence="2" id="KW-1185">Reference proteome</keyword>
<proteinExistence type="predicted"/>
<evidence type="ECO:0000313" key="1">
    <source>
        <dbReference type="EMBL" id="QKM63627.1"/>
    </source>
</evidence>
<gene>
    <name evidence="1" type="ORF">DCO16_04655</name>
</gene>
<evidence type="ECO:0000313" key="2">
    <source>
        <dbReference type="Proteomes" id="UP000500806"/>
    </source>
</evidence>
<dbReference type="EMBL" id="CP028941">
    <property type="protein sequence ID" value="QKM63627.1"/>
    <property type="molecule type" value="Genomic_DNA"/>
</dbReference>
<dbReference type="Proteomes" id="UP000500806">
    <property type="component" value="Chromosome"/>
</dbReference>
<protein>
    <recommendedName>
        <fullName evidence="3">MetA-pathway of phenol degradation</fullName>
    </recommendedName>
</protein>
<accession>A0A6M9PXD8</accession>
<organism evidence="1 2">
    <name type="scientific">Polynucleobacter antarcticus</name>
    <dbReference type="NCBI Taxonomy" id="1743162"/>
    <lineage>
        <taxon>Bacteria</taxon>
        <taxon>Pseudomonadati</taxon>
        <taxon>Pseudomonadota</taxon>
        <taxon>Betaproteobacteria</taxon>
        <taxon>Burkholderiales</taxon>
        <taxon>Burkholderiaceae</taxon>
        <taxon>Polynucleobacter</taxon>
    </lineage>
</organism>
<dbReference type="KEGG" id="pani:DCO16_04655"/>
<sequence length="192" mass="21488">MRLDTAYVANFNSTTSANNSGQYSAGNTMVTIWGQDRTFLKPLGALVGGRIILPFGNNGQWAVGPQVNWTFLPEVSSKLQVTDFSPLLRYMYGFDSKSNSLTINPNQPPLQRTLQMFPTIGFQLAPNTMLRFWDENGVAYNSAGGGWFVPIDAMITHRLAKHWVVAVGASKQVVQTYRQYDWTTYGKISFNF</sequence>
<reference evidence="1 2" key="1">
    <citation type="submission" date="2018-04" db="EMBL/GenBank/DDBJ databases">
        <title>Polynucleobacter sp. LimPoW16 genome.</title>
        <authorList>
            <person name="Hahn M.W."/>
        </authorList>
    </citation>
    <scope>NUCLEOTIDE SEQUENCE [LARGE SCALE GENOMIC DNA]</scope>
    <source>
        <strain evidence="1 2">LimPoW16</strain>
    </source>
</reference>